<protein>
    <submittedName>
        <fullName evidence="1">Uncharacterized protein</fullName>
    </submittedName>
</protein>
<evidence type="ECO:0000313" key="1">
    <source>
        <dbReference type="EMBL" id="CDW26190.1"/>
    </source>
</evidence>
<proteinExistence type="predicted"/>
<dbReference type="AlphaFoldDB" id="A0A0K2TK34"/>
<sequence length="44" mass="5132">MMWQQVYKTSKLADGKSGLFSMPRIIAFNQVLCELHTKQCMVIR</sequence>
<name>A0A0K2TK34_LEPSM</name>
<organism evidence="1">
    <name type="scientific">Lepeophtheirus salmonis</name>
    <name type="common">Salmon louse</name>
    <name type="synonym">Caligus salmonis</name>
    <dbReference type="NCBI Taxonomy" id="72036"/>
    <lineage>
        <taxon>Eukaryota</taxon>
        <taxon>Metazoa</taxon>
        <taxon>Ecdysozoa</taxon>
        <taxon>Arthropoda</taxon>
        <taxon>Crustacea</taxon>
        <taxon>Multicrustacea</taxon>
        <taxon>Hexanauplia</taxon>
        <taxon>Copepoda</taxon>
        <taxon>Siphonostomatoida</taxon>
        <taxon>Caligidae</taxon>
        <taxon>Lepeophtheirus</taxon>
    </lineage>
</organism>
<accession>A0A0K2TK34</accession>
<reference evidence="1" key="1">
    <citation type="submission" date="2014-05" db="EMBL/GenBank/DDBJ databases">
        <authorList>
            <person name="Chronopoulou M."/>
        </authorList>
    </citation>
    <scope>NUCLEOTIDE SEQUENCE</scope>
    <source>
        <tissue evidence="1">Whole organism</tissue>
    </source>
</reference>
<dbReference type="EMBL" id="HACA01008829">
    <property type="protein sequence ID" value="CDW26190.1"/>
    <property type="molecule type" value="Transcribed_RNA"/>
</dbReference>